<gene>
    <name evidence="2" type="ORF">HMPREF3229_01117</name>
</gene>
<protein>
    <submittedName>
        <fullName evidence="2">Methyltransferase small domain protein</fullName>
    </submittedName>
</protein>
<dbReference type="AlphaFoldDB" id="A0A133PLQ4"/>
<dbReference type="InterPro" id="IPR025714">
    <property type="entry name" value="Methyltranfer_dom"/>
</dbReference>
<dbReference type="EMBL" id="LRQE01000034">
    <property type="protein sequence ID" value="KXA29493.1"/>
    <property type="molecule type" value="Genomic_DNA"/>
</dbReference>
<evidence type="ECO:0000259" key="1">
    <source>
        <dbReference type="Pfam" id="PF13847"/>
    </source>
</evidence>
<dbReference type="InterPro" id="IPR050210">
    <property type="entry name" value="tRNA_Adenine-N(6)_MTase"/>
</dbReference>
<dbReference type="Proteomes" id="UP000070174">
    <property type="component" value="Unassembled WGS sequence"/>
</dbReference>
<dbReference type="CDD" id="cd02440">
    <property type="entry name" value="AdoMet_MTases"/>
    <property type="match status" value="1"/>
</dbReference>
<name>A0A133PLQ4_9FIRM</name>
<dbReference type="RefSeq" id="WP_060800214.1">
    <property type="nucleotide sequence ID" value="NZ_KQ957101.1"/>
</dbReference>
<dbReference type="PANTHER" id="PTHR47739">
    <property type="entry name" value="TRNA1(VAL) (ADENINE(37)-N6)-METHYLTRANSFERASE"/>
    <property type="match status" value="1"/>
</dbReference>
<organism evidence="2">
    <name type="scientific">Peptoniphilus harei</name>
    <dbReference type="NCBI Taxonomy" id="54005"/>
    <lineage>
        <taxon>Bacteria</taxon>
        <taxon>Bacillati</taxon>
        <taxon>Bacillota</taxon>
        <taxon>Tissierellia</taxon>
        <taxon>Tissierellales</taxon>
        <taxon>Peptoniphilaceae</taxon>
        <taxon>Peptoniphilus</taxon>
    </lineage>
</organism>
<accession>A0A133PLQ4</accession>
<dbReference type="InterPro" id="IPR002052">
    <property type="entry name" value="DNA_methylase_N6_adenine_CS"/>
</dbReference>
<comment type="caution">
    <text evidence="2">The sequence shown here is derived from an EMBL/GenBank/DDBJ whole genome shotgun (WGS) entry which is preliminary data.</text>
</comment>
<dbReference type="GO" id="GO:0003676">
    <property type="term" value="F:nucleic acid binding"/>
    <property type="evidence" value="ECO:0007669"/>
    <property type="project" value="InterPro"/>
</dbReference>
<dbReference type="Pfam" id="PF13847">
    <property type="entry name" value="Methyltransf_31"/>
    <property type="match status" value="1"/>
</dbReference>
<dbReference type="PROSITE" id="PS00092">
    <property type="entry name" value="N6_MTASE"/>
    <property type="match status" value="1"/>
</dbReference>
<feature type="domain" description="Methyltransferase" evidence="1">
    <location>
        <begin position="34"/>
        <end position="163"/>
    </location>
</feature>
<evidence type="ECO:0000313" key="3">
    <source>
        <dbReference type="Proteomes" id="UP000070174"/>
    </source>
</evidence>
<dbReference type="PANTHER" id="PTHR47739:SF1">
    <property type="entry name" value="TRNA1(VAL) (ADENINE(37)-N6)-METHYLTRANSFERASE"/>
    <property type="match status" value="1"/>
</dbReference>
<reference evidence="2 3" key="1">
    <citation type="submission" date="2016-01" db="EMBL/GenBank/DDBJ databases">
        <authorList>
            <person name="Oliw E.H."/>
        </authorList>
    </citation>
    <scope>NUCLEOTIDE SEQUENCE [LARGE SCALE GENOMIC DNA]</scope>
    <source>
        <strain evidence="2 3">CMW7756A</strain>
    </source>
</reference>
<dbReference type="SUPFAM" id="SSF53335">
    <property type="entry name" value="S-adenosyl-L-methionine-dependent methyltransferases"/>
    <property type="match status" value="1"/>
</dbReference>
<evidence type="ECO:0000313" key="2">
    <source>
        <dbReference type="EMBL" id="KXA29493.1"/>
    </source>
</evidence>
<dbReference type="GO" id="GO:0008168">
    <property type="term" value="F:methyltransferase activity"/>
    <property type="evidence" value="ECO:0007669"/>
    <property type="project" value="UniProtKB-KW"/>
</dbReference>
<dbReference type="PATRIC" id="fig|54005.3.peg.1100"/>
<sequence length="229" mass="26951">MKKDQVPGTNFIIFQNEDEFKYTTDSLILSSFVKKGRKALDLGCGNGILSLRIADRYEEIHSVDINKIVLENFRESLSVNKLEDKIKIIENDIFALKEVYETNYFDSIVFNPPYYDYENIKFETIPAKHFFDIEKSLYIVNYLLKNSGNLYIIYPTYRLAELIYKINLAGLRVKHIINIHGNLNKIPKNSIVIARKQGNFGNDFRDFYIRQGEDYTDEMKRVYRNEVIL</sequence>
<keyword evidence="2" id="KW-0808">Transferase</keyword>
<proteinExistence type="predicted"/>
<dbReference type="Gene3D" id="3.40.50.150">
    <property type="entry name" value="Vaccinia Virus protein VP39"/>
    <property type="match status" value="1"/>
</dbReference>
<keyword evidence="2" id="KW-0489">Methyltransferase</keyword>
<dbReference type="GO" id="GO:0032259">
    <property type="term" value="P:methylation"/>
    <property type="evidence" value="ECO:0007669"/>
    <property type="project" value="UniProtKB-KW"/>
</dbReference>
<dbReference type="InterPro" id="IPR029063">
    <property type="entry name" value="SAM-dependent_MTases_sf"/>
</dbReference>